<dbReference type="EMBL" id="UOGF01000050">
    <property type="protein sequence ID" value="VAX29469.1"/>
    <property type="molecule type" value="Genomic_DNA"/>
</dbReference>
<dbReference type="InterPro" id="IPR010982">
    <property type="entry name" value="Lambda_DNA-bd_dom_sf"/>
</dbReference>
<name>A0A3B1CGW3_9ZZZZ</name>
<dbReference type="Gene3D" id="1.10.260.40">
    <property type="entry name" value="lambda repressor-like DNA-binding domains"/>
    <property type="match status" value="1"/>
</dbReference>
<feature type="domain" description="HTH cro/C1-type" evidence="1">
    <location>
        <begin position="44"/>
        <end position="77"/>
    </location>
</feature>
<evidence type="ECO:0000259" key="1">
    <source>
        <dbReference type="PROSITE" id="PS50943"/>
    </source>
</evidence>
<dbReference type="Pfam" id="PF01381">
    <property type="entry name" value="HTH_3"/>
    <property type="match status" value="1"/>
</dbReference>
<organism evidence="2">
    <name type="scientific">hydrothermal vent metagenome</name>
    <dbReference type="NCBI Taxonomy" id="652676"/>
    <lineage>
        <taxon>unclassified sequences</taxon>
        <taxon>metagenomes</taxon>
        <taxon>ecological metagenomes</taxon>
    </lineage>
</organism>
<dbReference type="CDD" id="cd00093">
    <property type="entry name" value="HTH_XRE"/>
    <property type="match status" value="1"/>
</dbReference>
<accession>A0A3B1CGW3</accession>
<sequence>MNITIYLCSSCGESEIEIPHMEELHLLLAFFIVFQPKSLQADEIRYLRKYLDYSQEEFASKLGVTRVTVTRWETGSTIRKDRDKHIRRLFFDKKGGQLNKIPEIKRLLSALLDNLPENKGKKRIRREDWVPDSDCVPA</sequence>
<protein>
    <recommendedName>
        <fullName evidence="1">HTH cro/C1-type domain-containing protein</fullName>
    </recommendedName>
</protein>
<gene>
    <name evidence="2" type="ORF">MNBD_NITROSPIRAE01-429</name>
</gene>
<dbReference type="PROSITE" id="PS50943">
    <property type="entry name" value="HTH_CROC1"/>
    <property type="match status" value="1"/>
</dbReference>
<evidence type="ECO:0000313" key="2">
    <source>
        <dbReference type="EMBL" id="VAX29469.1"/>
    </source>
</evidence>
<dbReference type="InterPro" id="IPR001387">
    <property type="entry name" value="Cro/C1-type_HTH"/>
</dbReference>
<dbReference type="GO" id="GO:0003677">
    <property type="term" value="F:DNA binding"/>
    <property type="evidence" value="ECO:0007669"/>
    <property type="project" value="InterPro"/>
</dbReference>
<dbReference type="AlphaFoldDB" id="A0A3B1CGW3"/>
<dbReference type="SUPFAM" id="SSF47413">
    <property type="entry name" value="lambda repressor-like DNA-binding domains"/>
    <property type="match status" value="1"/>
</dbReference>
<reference evidence="2" key="1">
    <citation type="submission" date="2018-06" db="EMBL/GenBank/DDBJ databases">
        <authorList>
            <person name="Zhirakovskaya E."/>
        </authorList>
    </citation>
    <scope>NUCLEOTIDE SEQUENCE</scope>
</reference>
<proteinExistence type="predicted"/>